<dbReference type="PROSITE" id="PS00138">
    <property type="entry name" value="SUBTILASE_SER"/>
    <property type="match status" value="1"/>
</dbReference>
<dbReference type="STRING" id="1348114.OM33_16450"/>
<dbReference type="GO" id="GO:0005615">
    <property type="term" value="C:extracellular space"/>
    <property type="evidence" value="ECO:0007669"/>
    <property type="project" value="TreeGrafter"/>
</dbReference>
<evidence type="ECO:0000256" key="1">
    <source>
        <dbReference type="ARBA" id="ARBA00011073"/>
    </source>
</evidence>
<protein>
    <submittedName>
        <fullName evidence="12">Alkaline serine protease</fullName>
    </submittedName>
</protein>
<dbReference type="HOGENOM" id="CLU_011263_1_7_6"/>
<sequence length="618" mass="64454">MFKYSKTMLLIASVCSANFAYADSEKLIQVNASKQIPNKYIVVFKTVPTSFANVGIAEQTSQNVDKVLGKYGIKANKVFGNTLNGAQYTLSKGQLKQLLKEDLVQFIEPEQIISIDPQVATNANQSNAIWGLDRIDQRDLPLDSNYQYNFDGSGVTAYVIDTGVRNTHNEFGNRATSGWDFVDNDSDASDCNGHGTHVAGTIGGQQYGVAKNVNIVGVRVLGCNGSGSTSGVIDGINWVKNNASGPSVANMSLGGGASTAIDQAVEAAVASGVSFVVAAGNDNSNACNYSPARATTAITVGSTTSSDSRSSFSNYGTCLDIYAPGSSIKSAWYNSDSSENTISGTSMAAPHVAGVVALYLDENSSLTPAQIDSKLSAGASKNKVSDAKSGSPNELLFALEGTVDPEPPTVTELIKDQAVSASGAASSETNYFVDVPAGQSSLSISLSGGQGDADLYVKQGSAPTTGSYDCRPYKNGNNESCEFNTPAAGKYYVMLQGYSAYSGASLVATYSADSGCTDCLDNGVPQTDLSGAANSQVFFKIDVPANQTLTVSTANGSGDVDLYVKKGSQPTTSDYECRPYRWGNNESCSLSSGATGGTYHILLNAYSAYSGVTLTASY</sequence>
<name>A0A0A7EL95_9GAMM</name>
<feature type="chain" id="PRO_5002039234" evidence="9">
    <location>
        <begin position="23"/>
        <end position="618"/>
    </location>
</feature>
<dbReference type="SUPFAM" id="SSF52743">
    <property type="entry name" value="Subtilisin-like"/>
    <property type="match status" value="1"/>
</dbReference>
<evidence type="ECO:0000256" key="4">
    <source>
        <dbReference type="ARBA" id="ARBA00022825"/>
    </source>
</evidence>
<dbReference type="GO" id="GO:0006508">
    <property type="term" value="P:proteolysis"/>
    <property type="evidence" value="ECO:0007669"/>
    <property type="project" value="UniProtKB-KW"/>
</dbReference>
<comment type="similarity">
    <text evidence="1 7 8">Belongs to the peptidase S8 family.</text>
</comment>
<keyword evidence="5" id="KW-0865">Zymogen</keyword>
<dbReference type="SUPFAM" id="SSF54897">
    <property type="entry name" value="Protease propeptides/inhibitors"/>
    <property type="match status" value="1"/>
</dbReference>
<dbReference type="FunFam" id="2.60.120.380:FF:000013">
    <property type="entry name" value="Alkaline serine protease"/>
    <property type="match status" value="1"/>
</dbReference>
<reference evidence="12 13" key="1">
    <citation type="submission" date="2014-11" db="EMBL/GenBank/DDBJ databases">
        <title>Complete Genome Sequence of Pseudoalteromonas sp. Strain OCN003 Isolated from Kaneohe Bay, Oahu, Hawaii.</title>
        <authorList>
            <person name="Beurmann S."/>
            <person name="Videau P."/>
            <person name="Ushijima B."/>
            <person name="Smith A.M."/>
            <person name="Aeby G.S."/>
            <person name="Callahan S.M."/>
            <person name="Belcaid M."/>
        </authorList>
    </citation>
    <scope>NUCLEOTIDE SEQUENCE [LARGE SCALE GENOMIC DNA]</scope>
    <source>
        <strain evidence="12 13">OCN003</strain>
    </source>
</reference>
<keyword evidence="13" id="KW-1185">Reference proteome</keyword>
<dbReference type="KEGG" id="pseo:OM33_16450"/>
<evidence type="ECO:0000256" key="8">
    <source>
        <dbReference type="RuleBase" id="RU003355"/>
    </source>
</evidence>
<dbReference type="GO" id="GO:0004252">
    <property type="term" value="F:serine-type endopeptidase activity"/>
    <property type="evidence" value="ECO:0007669"/>
    <property type="project" value="UniProtKB-UniRule"/>
</dbReference>
<dbReference type="InterPro" id="IPR037045">
    <property type="entry name" value="S8pro/Inhibitor_I9_sf"/>
</dbReference>
<evidence type="ECO:0000313" key="13">
    <source>
        <dbReference type="Proteomes" id="UP000030341"/>
    </source>
</evidence>
<dbReference type="CDD" id="cd04077">
    <property type="entry name" value="Peptidases_S8_PCSK9_ProteinaseK_like"/>
    <property type="match status" value="1"/>
</dbReference>
<dbReference type="FunFam" id="3.40.50.200:FF:000014">
    <property type="entry name" value="Proteinase K"/>
    <property type="match status" value="1"/>
</dbReference>
<evidence type="ECO:0000256" key="6">
    <source>
        <dbReference type="PIRSR" id="PIRSR615500-1"/>
    </source>
</evidence>
<keyword evidence="2 7" id="KW-0645">Protease</keyword>
<dbReference type="EMBL" id="CP009889">
    <property type="protein sequence ID" value="AIY66717.1"/>
    <property type="molecule type" value="Genomic_DNA"/>
</dbReference>
<evidence type="ECO:0000259" key="11">
    <source>
        <dbReference type="Pfam" id="PF04151"/>
    </source>
</evidence>
<gene>
    <name evidence="12" type="ORF">OM33_16450</name>
</gene>
<evidence type="ECO:0000256" key="5">
    <source>
        <dbReference type="ARBA" id="ARBA00023145"/>
    </source>
</evidence>
<dbReference type="InterPro" id="IPR007280">
    <property type="entry name" value="Peptidase_C_arc/bac"/>
</dbReference>
<dbReference type="InterPro" id="IPR022398">
    <property type="entry name" value="Peptidase_S8_His-AS"/>
</dbReference>
<dbReference type="PROSITE" id="PS51892">
    <property type="entry name" value="SUBTILASE"/>
    <property type="match status" value="1"/>
</dbReference>
<dbReference type="InterPro" id="IPR034193">
    <property type="entry name" value="PCSK9_ProteinaseK-like"/>
</dbReference>
<evidence type="ECO:0000256" key="7">
    <source>
        <dbReference type="PROSITE-ProRule" id="PRU01240"/>
    </source>
</evidence>
<evidence type="ECO:0000313" key="12">
    <source>
        <dbReference type="EMBL" id="AIY66717.1"/>
    </source>
</evidence>
<dbReference type="InterPro" id="IPR015500">
    <property type="entry name" value="Peptidase_S8_subtilisin-rel"/>
</dbReference>
<dbReference type="InterPro" id="IPR023827">
    <property type="entry name" value="Peptidase_S8_Asp-AS"/>
</dbReference>
<feature type="active site" description="Charge relay system" evidence="6 7">
    <location>
        <position position="161"/>
    </location>
</feature>
<dbReference type="InterPro" id="IPR036852">
    <property type="entry name" value="Peptidase_S8/S53_dom_sf"/>
</dbReference>
<dbReference type="OrthoDB" id="9790784at2"/>
<keyword evidence="3 7" id="KW-0378">Hydrolase</keyword>
<dbReference type="PANTHER" id="PTHR43806">
    <property type="entry name" value="PEPTIDASE S8"/>
    <property type="match status" value="1"/>
</dbReference>
<feature type="domain" description="Peptidase C-terminal archaeal/bacterial" evidence="11">
    <location>
        <begin position="431"/>
        <end position="496"/>
    </location>
</feature>
<dbReference type="InterPro" id="IPR000209">
    <property type="entry name" value="Peptidase_S8/S53_dom"/>
</dbReference>
<feature type="signal peptide" evidence="9">
    <location>
        <begin position="1"/>
        <end position="22"/>
    </location>
</feature>
<dbReference type="SUPFAM" id="SSF89260">
    <property type="entry name" value="Collagen-binding domain"/>
    <property type="match status" value="1"/>
</dbReference>
<evidence type="ECO:0000259" key="10">
    <source>
        <dbReference type="Pfam" id="PF00082"/>
    </source>
</evidence>
<dbReference type="PROSITE" id="PS00136">
    <property type="entry name" value="SUBTILASE_ASP"/>
    <property type="match status" value="1"/>
</dbReference>
<feature type="active site" description="Charge relay system" evidence="6 7">
    <location>
        <position position="194"/>
    </location>
</feature>
<dbReference type="eggNOG" id="COG1404">
    <property type="taxonomic scope" value="Bacteria"/>
</dbReference>
<dbReference type="Proteomes" id="UP000030341">
    <property type="component" value="Chromosome 2"/>
</dbReference>
<feature type="domain" description="Peptidase C-terminal archaeal/bacterial" evidence="11">
    <location>
        <begin position="538"/>
        <end position="603"/>
    </location>
</feature>
<dbReference type="InterPro" id="IPR050131">
    <property type="entry name" value="Peptidase_S8_subtilisin-like"/>
</dbReference>
<feature type="active site" description="Charge relay system" evidence="6 7">
    <location>
        <position position="346"/>
    </location>
</feature>
<dbReference type="Pfam" id="PF04151">
    <property type="entry name" value="PPC"/>
    <property type="match status" value="2"/>
</dbReference>
<evidence type="ECO:0000256" key="3">
    <source>
        <dbReference type="ARBA" id="ARBA00022801"/>
    </source>
</evidence>
<organism evidence="12 13">
    <name type="scientific">Pseudoalteromonas piratica</name>
    <dbReference type="NCBI Taxonomy" id="1348114"/>
    <lineage>
        <taxon>Bacteria</taxon>
        <taxon>Pseudomonadati</taxon>
        <taxon>Pseudomonadota</taxon>
        <taxon>Gammaproteobacteria</taxon>
        <taxon>Alteromonadales</taxon>
        <taxon>Pseudoalteromonadaceae</taxon>
        <taxon>Pseudoalteromonas</taxon>
    </lineage>
</organism>
<keyword evidence="4 7" id="KW-0720">Serine protease</keyword>
<proteinExistence type="inferred from homology"/>
<dbReference type="PRINTS" id="PR00723">
    <property type="entry name" value="SUBTILISIN"/>
</dbReference>
<dbReference type="Gene3D" id="3.30.70.80">
    <property type="entry name" value="Peptidase S8 propeptide/proteinase inhibitor I9"/>
    <property type="match status" value="1"/>
</dbReference>
<dbReference type="Pfam" id="PF00082">
    <property type="entry name" value="Peptidase_S8"/>
    <property type="match status" value="1"/>
</dbReference>
<accession>A0A0A7EL95</accession>
<dbReference type="Gene3D" id="3.40.50.200">
    <property type="entry name" value="Peptidase S8/S53 domain"/>
    <property type="match status" value="1"/>
</dbReference>
<dbReference type="InterPro" id="IPR023828">
    <property type="entry name" value="Peptidase_S8_Ser-AS"/>
</dbReference>
<evidence type="ECO:0000256" key="2">
    <source>
        <dbReference type="ARBA" id="ARBA00022670"/>
    </source>
</evidence>
<keyword evidence="9" id="KW-0732">Signal</keyword>
<dbReference type="AlphaFoldDB" id="A0A0A7EL95"/>
<feature type="domain" description="Peptidase S8/S53" evidence="10">
    <location>
        <begin position="152"/>
        <end position="379"/>
    </location>
</feature>
<dbReference type="PROSITE" id="PS00137">
    <property type="entry name" value="SUBTILASE_HIS"/>
    <property type="match status" value="1"/>
</dbReference>
<evidence type="ECO:0000256" key="9">
    <source>
        <dbReference type="SAM" id="SignalP"/>
    </source>
</evidence>
<dbReference type="PANTHER" id="PTHR43806:SF11">
    <property type="entry name" value="CEREVISIN-RELATED"/>
    <property type="match status" value="1"/>
</dbReference>
<dbReference type="Gene3D" id="2.60.120.380">
    <property type="match status" value="2"/>
</dbReference>